<dbReference type="EMBL" id="EQ999980">
    <property type="protein sequence ID" value="OAT02423.1"/>
    <property type="molecule type" value="Genomic_DNA"/>
</dbReference>
<reference evidence="2" key="1">
    <citation type="journal article" date="2015" name="PLoS Genet.">
        <title>The dynamic genome and transcriptome of the human fungal pathogen Blastomyces and close relative Emmonsia.</title>
        <authorList>
            <person name="Munoz J.F."/>
            <person name="Gauthier G.M."/>
            <person name="Desjardins C.A."/>
            <person name="Gallo J.E."/>
            <person name="Holder J."/>
            <person name="Sullivan T.D."/>
            <person name="Marty A.J."/>
            <person name="Carmen J.C."/>
            <person name="Chen Z."/>
            <person name="Ding L."/>
            <person name="Gujja S."/>
            <person name="Magrini V."/>
            <person name="Misas E."/>
            <person name="Mitreva M."/>
            <person name="Priest M."/>
            <person name="Saif S."/>
            <person name="Whiston E.A."/>
            <person name="Young S."/>
            <person name="Zeng Q."/>
            <person name="Goldman W.E."/>
            <person name="Mardis E.R."/>
            <person name="Taylor J.W."/>
            <person name="McEwen J.G."/>
            <person name="Clay O.K."/>
            <person name="Klein B.S."/>
            <person name="Cuomo C.A."/>
        </authorList>
    </citation>
    <scope>NUCLEOTIDE SEQUENCE [LARGE SCALE GENOMIC DNA]</scope>
    <source>
        <strain evidence="2">ER-3 / ATCC MYA-2586</strain>
    </source>
</reference>
<gene>
    <name evidence="1" type="ORF">BDCG_17542</name>
</gene>
<protein>
    <submittedName>
        <fullName evidence="1">Uncharacterized protein</fullName>
    </submittedName>
</protein>
<dbReference type="GeneID" id="69032434"/>
<dbReference type="Proteomes" id="UP000002039">
    <property type="component" value="Unassembled WGS sequence"/>
</dbReference>
<evidence type="ECO:0000313" key="1">
    <source>
        <dbReference type="EMBL" id="OAT02423.1"/>
    </source>
</evidence>
<dbReference type="RefSeq" id="XP_045282150.1">
    <property type="nucleotide sequence ID" value="XM_045426652.1"/>
</dbReference>
<organism evidence="1 2">
    <name type="scientific">Ajellomyces dermatitidis (strain ER-3 / ATCC MYA-2586)</name>
    <name type="common">Blastomyces dermatitidis</name>
    <dbReference type="NCBI Taxonomy" id="559297"/>
    <lineage>
        <taxon>Eukaryota</taxon>
        <taxon>Fungi</taxon>
        <taxon>Dikarya</taxon>
        <taxon>Ascomycota</taxon>
        <taxon>Pezizomycotina</taxon>
        <taxon>Eurotiomycetes</taxon>
        <taxon>Eurotiomycetidae</taxon>
        <taxon>Onygenales</taxon>
        <taxon>Ajellomycetaceae</taxon>
        <taxon>Blastomyces</taxon>
    </lineage>
</organism>
<keyword evidence="2" id="KW-1185">Reference proteome</keyword>
<accession>A0ABX2VZ56</accession>
<evidence type="ECO:0000313" key="2">
    <source>
        <dbReference type="Proteomes" id="UP000002039"/>
    </source>
</evidence>
<sequence>MALCSHNKYYHSAHIRQFISKSSHIDRSAFINDSELNVESLIKNLESVIMKELPVLCIAGSPASLSALSVSFSAALSQSSTPAPVSGSPTPATSVLTIPGFAVSAFIISSPHFKEMLYRLNESSLSRIIFLLNSVEIVRKIIMGFTVYKVMIFTDIKKLFITVKFNIVKNICVFRNENTDIVLFYTFDD</sequence>
<name>A0ABX2VZ56_AJEDR</name>
<proteinExistence type="predicted"/>